<dbReference type="RefSeq" id="WP_340275231.1">
    <property type="nucleotide sequence ID" value="NZ_JBAKIA010000010.1"/>
</dbReference>
<reference evidence="2 3" key="1">
    <citation type="submission" date="2024-02" db="EMBL/GenBank/DDBJ databases">
        <title>Roseibium algae sp. nov., isolated from marine alga (Grateloupia sp.), showing potential in myo-inositol conversion.</title>
        <authorList>
            <person name="Wang Y."/>
        </authorList>
    </citation>
    <scope>NUCLEOTIDE SEQUENCE [LARGE SCALE GENOMIC DNA]</scope>
    <source>
        <strain evidence="2 3">H3510</strain>
    </source>
</reference>
<dbReference type="InterPro" id="IPR015889">
    <property type="entry name" value="Intradiol_dOase_core"/>
</dbReference>
<proteinExistence type="predicted"/>
<dbReference type="PROSITE" id="PS51318">
    <property type="entry name" value="TAT"/>
    <property type="match status" value="1"/>
</dbReference>
<feature type="signal peptide" evidence="1">
    <location>
        <begin position="1"/>
        <end position="32"/>
    </location>
</feature>
<accession>A0ABU8TM84</accession>
<dbReference type="Gene3D" id="2.60.130.10">
    <property type="entry name" value="Aromatic compound dioxygenase"/>
    <property type="match status" value="1"/>
</dbReference>
<dbReference type="Proteomes" id="UP001385499">
    <property type="component" value="Unassembled WGS sequence"/>
</dbReference>
<sequence>MTEFLTTRRSLLAATGAVLATSVSGLLVPAQANGLAPTPSMRGGSNNYRPGAPIVDRIGGGGFWMTGTVRREGDGLPLAGQRIQIWAHTTEGSERDRRSHGATLTDAKGVFRLEMPQIVPAFGQPHAHLAYDDQAFKTVFLRPVMTSARDTSLNADFVLQPA</sequence>
<dbReference type="InterPro" id="IPR006311">
    <property type="entry name" value="TAT_signal"/>
</dbReference>
<gene>
    <name evidence="2" type="ORF">V6575_14225</name>
</gene>
<protein>
    <submittedName>
        <fullName evidence="2">Twin-arginine translocation pathway signal</fullName>
    </submittedName>
</protein>
<name>A0ABU8TM84_9HYPH</name>
<keyword evidence="1" id="KW-0732">Signal</keyword>
<dbReference type="SUPFAM" id="SSF49482">
    <property type="entry name" value="Aromatic compound dioxygenase"/>
    <property type="match status" value="1"/>
</dbReference>
<evidence type="ECO:0000313" key="3">
    <source>
        <dbReference type="Proteomes" id="UP001385499"/>
    </source>
</evidence>
<organism evidence="2 3">
    <name type="scientific">Roseibium algae</name>
    <dbReference type="NCBI Taxonomy" id="3123038"/>
    <lineage>
        <taxon>Bacteria</taxon>
        <taxon>Pseudomonadati</taxon>
        <taxon>Pseudomonadota</taxon>
        <taxon>Alphaproteobacteria</taxon>
        <taxon>Hyphomicrobiales</taxon>
        <taxon>Stappiaceae</taxon>
        <taxon>Roseibium</taxon>
    </lineage>
</organism>
<evidence type="ECO:0000256" key="1">
    <source>
        <dbReference type="SAM" id="SignalP"/>
    </source>
</evidence>
<feature type="chain" id="PRO_5045374729" evidence="1">
    <location>
        <begin position="33"/>
        <end position="162"/>
    </location>
</feature>
<comment type="caution">
    <text evidence="2">The sequence shown here is derived from an EMBL/GenBank/DDBJ whole genome shotgun (WGS) entry which is preliminary data.</text>
</comment>
<evidence type="ECO:0000313" key="2">
    <source>
        <dbReference type="EMBL" id="MEJ8475247.1"/>
    </source>
</evidence>
<keyword evidence="3" id="KW-1185">Reference proteome</keyword>
<dbReference type="EMBL" id="JBAKIA010000010">
    <property type="protein sequence ID" value="MEJ8475247.1"/>
    <property type="molecule type" value="Genomic_DNA"/>
</dbReference>